<dbReference type="InterPro" id="IPR010982">
    <property type="entry name" value="Lambda_DNA-bd_dom_sf"/>
</dbReference>
<dbReference type="SUPFAM" id="SSF47413">
    <property type="entry name" value="lambda repressor-like DNA-binding domains"/>
    <property type="match status" value="1"/>
</dbReference>
<dbReference type="AlphaFoldDB" id="A0AB39BE84"/>
<dbReference type="RefSeq" id="WP_368497125.1">
    <property type="nucleotide sequence ID" value="NZ_CP162511.1"/>
</dbReference>
<dbReference type="PROSITE" id="PS50943">
    <property type="entry name" value="HTH_CROC1"/>
    <property type="match status" value="1"/>
</dbReference>
<accession>A0AB39BE84</accession>
<dbReference type="Pfam" id="PF01381">
    <property type="entry name" value="HTH_3"/>
    <property type="match status" value="1"/>
</dbReference>
<dbReference type="InterPro" id="IPR001387">
    <property type="entry name" value="Cro/C1-type_HTH"/>
</dbReference>
<evidence type="ECO:0000259" key="1">
    <source>
        <dbReference type="PROSITE" id="PS50943"/>
    </source>
</evidence>
<feature type="domain" description="HTH cro/C1-type" evidence="1">
    <location>
        <begin position="35"/>
        <end position="96"/>
    </location>
</feature>
<sequence>MSTSLSDVVARRPVDRASVEAIKERMLDEVRAYRLRELRKAMGLTQTALAQSLDVSQNRVSRLEHGDLQTTQIATLRRCVEALGGHLHIEVEIDDRRIQIA</sequence>
<dbReference type="CDD" id="cd00093">
    <property type="entry name" value="HTH_XRE"/>
    <property type="match status" value="1"/>
</dbReference>
<organism evidence="2">
    <name type="scientific">Herbiconiux sp. A18JL235</name>
    <dbReference type="NCBI Taxonomy" id="3152363"/>
    <lineage>
        <taxon>Bacteria</taxon>
        <taxon>Bacillati</taxon>
        <taxon>Actinomycetota</taxon>
        <taxon>Actinomycetes</taxon>
        <taxon>Micrococcales</taxon>
        <taxon>Microbacteriaceae</taxon>
        <taxon>Herbiconiux</taxon>
    </lineage>
</organism>
<dbReference type="GO" id="GO:0003677">
    <property type="term" value="F:DNA binding"/>
    <property type="evidence" value="ECO:0007669"/>
    <property type="project" value="InterPro"/>
</dbReference>
<reference evidence="2" key="1">
    <citation type="submission" date="2024-05" db="EMBL/GenBank/DDBJ databases">
        <title>Herbiconiux sp. A18JL235.</title>
        <authorList>
            <person name="Zhang G."/>
        </authorList>
    </citation>
    <scope>NUCLEOTIDE SEQUENCE</scope>
    <source>
        <strain evidence="2">A18JL235</strain>
    </source>
</reference>
<proteinExistence type="predicted"/>
<name>A0AB39BE84_9MICO</name>
<protein>
    <submittedName>
        <fullName evidence="2">XRE family transcriptional regulator</fullName>
    </submittedName>
</protein>
<dbReference type="Gene3D" id="1.10.260.40">
    <property type="entry name" value="lambda repressor-like DNA-binding domains"/>
    <property type="match status" value="1"/>
</dbReference>
<dbReference type="EMBL" id="CP162511">
    <property type="protein sequence ID" value="XDI04718.1"/>
    <property type="molecule type" value="Genomic_DNA"/>
</dbReference>
<dbReference type="SMART" id="SM00530">
    <property type="entry name" value="HTH_XRE"/>
    <property type="match status" value="1"/>
</dbReference>
<gene>
    <name evidence="2" type="ORF">ABFY20_15440</name>
</gene>
<evidence type="ECO:0000313" key="2">
    <source>
        <dbReference type="EMBL" id="XDI04718.1"/>
    </source>
</evidence>